<evidence type="ECO:0000256" key="4">
    <source>
        <dbReference type="PROSITE-ProRule" id="PRU00175"/>
    </source>
</evidence>
<dbReference type="Pfam" id="PF13920">
    <property type="entry name" value="zf-C3HC4_3"/>
    <property type="match status" value="1"/>
</dbReference>
<feature type="compositionally biased region" description="Pro residues" evidence="5">
    <location>
        <begin position="531"/>
        <end position="540"/>
    </location>
</feature>
<keyword evidence="4" id="KW-0862">Zinc</keyword>
<dbReference type="GO" id="GO:0005634">
    <property type="term" value="C:nucleus"/>
    <property type="evidence" value="ECO:0007669"/>
    <property type="project" value="TreeGrafter"/>
</dbReference>
<evidence type="ECO:0000313" key="8">
    <source>
        <dbReference type="Proteomes" id="UP001165080"/>
    </source>
</evidence>
<feature type="compositionally biased region" description="Low complexity" evidence="5">
    <location>
        <begin position="483"/>
        <end position="497"/>
    </location>
</feature>
<evidence type="ECO:0000256" key="2">
    <source>
        <dbReference type="ARBA" id="ARBA00023043"/>
    </source>
</evidence>
<dbReference type="PANTHER" id="PTHR24124">
    <property type="entry name" value="ANKYRIN REPEAT FAMILY A"/>
    <property type="match status" value="1"/>
</dbReference>
<feature type="region of interest" description="Disordered" evidence="5">
    <location>
        <begin position="653"/>
        <end position="712"/>
    </location>
</feature>
<comment type="caution">
    <text evidence="7">The sequence shown here is derived from an EMBL/GenBank/DDBJ whole genome shotgun (WGS) entry which is preliminary data.</text>
</comment>
<feature type="region of interest" description="Disordered" evidence="5">
    <location>
        <begin position="1109"/>
        <end position="1153"/>
    </location>
</feature>
<dbReference type="Gene3D" id="1.25.40.20">
    <property type="entry name" value="Ankyrin repeat-containing domain"/>
    <property type="match status" value="2"/>
</dbReference>
<dbReference type="SUPFAM" id="SSF57850">
    <property type="entry name" value="RING/U-box"/>
    <property type="match status" value="1"/>
</dbReference>
<gene>
    <name evidence="7" type="primary">PLEST010835</name>
    <name evidence="7" type="ORF">PLESTB_001809000</name>
</gene>
<dbReference type="AlphaFoldDB" id="A0A9W6C0V6"/>
<feature type="repeat" description="ANK" evidence="3">
    <location>
        <begin position="45"/>
        <end position="67"/>
    </location>
</feature>
<feature type="region of interest" description="Disordered" evidence="5">
    <location>
        <begin position="884"/>
        <end position="932"/>
    </location>
</feature>
<accession>A0A9W6C0V6</accession>
<feature type="compositionally biased region" description="Low complexity" evidence="5">
    <location>
        <begin position="661"/>
        <end position="674"/>
    </location>
</feature>
<feature type="region of interest" description="Disordered" evidence="5">
    <location>
        <begin position="437"/>
        <end position="505"/>
    </location>
</feature>
<feature type="region of interest" description="Disordered" evidence="5">
    <location>
        <begin position="520"/>
        <end position="540"/>
    </location>
</feature>
<dbReference type="CDD" id="cd16449">
    <property type="entry name" value="RING-HC"/>
    <property type="match status" value="1"/>
</dbReference>
<evidence type="ECO:0000313" key="7">
    <source>
        <dbReference type="EMBL" id="GLC61838.1"/>
    </source>
</evidence>
<dbReference type="PANTHER" id="PTHR24124:SF14">
    <property type="entry name" value="CHROMOSOME UNDETERMINED SCAFFOLD_25, WHOLE GENOME SHOTGUN SEQUENCE"/>
    <property type="match status" value="1"/>
</dbReference>
<feature type="domain" description="RING-type" evidence="6">
    <location>
        <begin position="1213"/>
        <end position="1255"/>
    </location>
</feature>
<keyword evidence="1" id="KW-0677">Repeat</keyword>
<dbReference type="InterPro" id="IPR013083">
    <property type="entry name" value="Znf_RING/FYVE/PHD"/>
</dbReference>
<keyword evidence="8" id="KW-1185">Reference proteome</keyword>
<proteinExistence type="predicted"/>
<feature type="repeat" description="ANK" evidence="3">
    <location>
        <begin position="237"/>
        <end position="256"/>
    </location>
</feature>
<feature type="repeat" description="ANK" evidence="3">
    <location>
        <begin position="103"/>
        <end position="135"/>
    </location>
</feature>
<dbReference type="SMART" id="SM00248">
    <property type="entry name" value="ANK"/>
    <property type="match status" value="5"/>
</dbReference>
<keyword evidence="4" id="KW-0863">Zinc-finger</keyword>
<feature type="compositionally biased region" description="Polar residues" evidence="5">
    <location>
        <begin position="795"/>
        <end position="810"/>
    </location>
</feature>
<feature type="compositionally biased region" description="Low complexity" evidence="5">
    <location>
        <begin position="1126"/>
        <end position="1152"/>
    </location>
</feature>
<dbReference type="PROSITE" id="PS50297">
    <property type="entry name" value="ANK_REP_REGION"/>
    <property type="match status" value="5"/>
</dbReference>
<keyword evidence="4" id="KW-0479">Metal-binding</keyword>
<dbReference type="PROSITE" id="PS50089">
    <property type="entry name" value="ZF_RING_2"/>
    <property type="match status" value="1"/>
</dbReference>
<evidence type="ECO:0000256" key="1">
    <source>
        <dbReference type="ARBA" id="ARBA00022737"/>
    </source>
</evidence>
<dbReference type="InterPro" id="IPR036770">
    <property type="entry name" value="Ankyrin_rpt-contain_sf"/>
</dbReference>
<dbReference type="Proteomes" id="UP001165080">
    <property type="component" value="Unassembled WGS sequence"/>
</dbReference>
<dbReference type="Pfam" id="PF12796">
    <property type="entry name" value="Ank_2"/>
    <property type="match status" value="1"/>
</dbReference>
<dbReference type="InterPro" id="IPR001841">
    <property type="entry name" value="Znf_RING"/>
</dbReference>
<keyword evidence="2 3" id="KW-0040">ANK repeat</keyword>
<dbReference type="GO" id="GO:0010468">
    <property type="term" value="P:regulation of gene expression"/>
    <property type="evidence" value="ECO:0007669"/>
    <property type="project" value="TreeGrafter"/>
</dbReference>
<feature type="compositionally biased region" description="Low complexity" evidence="5">
    <location>
        <begin position="819"/>
        <end position="832"/>
    </location>
</feature>
<dbReference type="Gene3D" id="3.30.40.10">
    <property type="entry name" value="Zinc/RING finger domain, C3HC4 (zinc finger)"/>
    <property type="match status" value="1"/>
</dbReference>
<evidence type="ECO:0000256" key="3">
    <source>
        <dbReference type="PROSITE-ProRule" id="PRU00023"/>
    </source>
</evidence>
<name>A0A9W6C0V6_9CHLO</name>
<dbReference type="GO" id="GO:0008270">
    <property type="term" value="F:zinc ion binding"/>
    <property type="evidence" value="ECO:0007669"/>
    <property type="project" value="UniProtKB-KW"/>
</dbReference>
<feature type="compositionally biased region" description="Low complexity" evidence="5">
    <location>
        <begin position="452"/>
        <end position="473"/>
    </location>
</feature>
<protein>
    <recommendedName>
        <fullName evidence="6">RING-type domain-containing protein</fullName>
    </recommendedName>
</protein>
<feature type="compositionally biased region" description="Low complexity" evidence="5">
    <location>
        <begin position="919"/>
        <end position="932"/>
    </location>
</feature>
<dbReference type="Pfam" id="PF00023">
    <property type="entry name" value="Ank"/>
    <property type="match status" value="2"/>
</dbReference>
<feature type="region of interest" description="Disordered" evidence="5">
    <location>
        <begin position="261"/>
        <end position="286"/>
    </location>
</feature>
<feature type="compositionally biased region" description="Polar residues" evidence="5">
    <location>
        <begin position="696"/>
        <end position="712"/>
    </location>
</feature>
<dbReference type="EMBL" id="BRXU01000053">
    <property type="protein sequence ID" value="GLC61838.1"/>
    <property type="molecule type" value="Genomic_DNA"/>
</dbReference>
<organism evidence="7 8">
    <name type="scientific">Pleodorina starrii</name>
    <dbReference type="NCBI Taxonomy" id="330485"/>
    <lineage>
        <taxon>Eukaryota</taxon>
        <taxon>Viridiplantae</taxon>
        <taxon>Chlorophyta</taxon>
        <taxon>core chlorophytes</taxon>
        <taxon>Chlorophyceae</taxon>
        <taxon>CS clade</taxon>
        <taxon>Chlamydomonadales</taxon>
        <taxon>Volvocaceae</taxon>
        <taxon>Pleodorina</taxon>
    </lineage>
</organism>
<reference evidence="7 8" key="1">
    <citation type="journal article" date="2023" name="Commun. Biol.">
        <title>Reorganization of the ancestral sex-determining regions during the evolution of trioecy in Pleodorina starrii.</title>
        <authorList>
            <person name="Takahashi K."/>
            <person name="Suzuki S."/>
            <person name="Kawai-Toyooka H."/>
            <person name="Yamamoto K."/>
            <person name="Hamaji T."/>
            <person name="Ootsuki R."/>
            <person name="Yamaguchi H."/>
            <person name="Kawachi M."/>
            <person name="Higashiyama T."/>
            <person name="Nozaki H."/>
        </authorList>
    </citation>
    <scope>NUCLEOTIDE SEQUENCE [LARGE SCALE GENOMIC DNA]</scope>
    <source>
        <strain evidence="7 8">NIES-4479</strain>
    </source>
</reference>
<feature type="compositionally biased region" description="Low complexity" evidence="5">
    <location>
        <begin position="750"/>
        <end position="787"/>
    </location>
</feature>
<feature type="region of interest" description="Disordered" evidence="5">
    <location>
        <begin position="740"/>
        <end position="855"/>
    </location>
</feature>
<evidence type="ECO:0000256" key="5">
    <source>
        <dbReference type="SAM" id="MobiDB-lite"/>
    </source>
</evidence>
<evidence type="ECO:0000259" key="6">
    <source>
        <dbReference type="PROSITE" id="PS50089"/>
    </source>
</evidence>
<feature type="repeat" description="ANK" evidence="3">
    <location>
        <begin position="191"/>
        <end position="223"/>
    </location>
</feature>
<dbReference type="SMART" id="SM00184">
    <property type="entry name" value="RING"/>
    <property type="match status" value="1"/>
</dbReference>
<feature type="repeat" description="ANK" evidence="3">
    <location>
        <begin position="141"/>
        <end position="173"/>
    </location>
</feature>
<dbReference type="SUPFAM" id="SSF48403">
    <property type="entry name" value="Ankyrin repeat"/>
    <property type="match status" value="1"/>
</dbReference>
<sequence>MGASCTKAGREEAAFLKAAKEGDCRRIQQAILRDVEWACKVQTWNGQSVLHLAARYGRLDVLETVVEAVRFNPAGPDKWTKLLRMGHSTEAILRSFANLQDARCQTPLHLASIYGHHEVAERLLQLGATPWVWDELGLDKGGRTPLHYAASMGHVDVIRVIISHNAPPPPADALRRPNSSRTRLVDICNDSGYTPLHYAVWAGNAASVRALTSLEASLSARNVACGSDWVVSCLKCTPLHLAAHKGNAAIVKLLLSAHIQNQPPNSADAPPPATDRRRRDPRRHVNANRQLPYHVAVSRHHLQLSEMLHPDVPFSFILTPEELESRLYGVPKLAALAAKTLQTKLMSDIDAAISAVSATPAAATATAGRGSVAMSTCGSFTAARARSGALAAAASATAQQVLAAATARLRSATERSLHGSTAAIQALEGAVAAAAQSSSPSQRVSVDRLPNGASALAPPPTTTTTVAATPVITAGGGGGTAAGGKATSAPPSDPSSGTSGGDSVKDALPVEVVPDLATRLAPQGGAGNPQPALPLPPAPISPFLPATSAAATAANGAATPSGAAGPPAGGRAPTFNEAASAFAIFAAEPFDEPGGAAAAAAGAGGGGPALAAASSASVSLAVLARSRALQATGAPVPLAASNSISIAVLARSKPSGNSGNKLAPSRSRSLRALLTGGGGGGGKNRRSNTGRPPSAGSASARPTSGGQQQLPQGATELPVSFDDLLQDNDAADDLDEILNAMQPPEDPVDGAAAAAAAAAAPSTPTSARGAAVATRGGRGASASGGVRPFWRRMSMQASTLSGDATMQRPQTPDGGGSAHAGSTHAGSMHAGSMHAASIAPPEELPPPSAGGSATATAYRAPSLPAAVPPGVIESRASTEVTELDVNAATGRRRNPPSGPVPPAAGITPIDSVDDDDSADAATAPPSSARVRRSSISLAALARGGAEAALPPPPVPDHEHVDGAVLAMLASLVEAPQHVLRRYRLLQLTHGLDLQDLLRDHSEQAAAASAVLAAVPGVGLSPRISGAVAAAAPPPASASRTELPSQALPVPPPTLLTNASLRLSSAASAAASRISAVVAAGAADGAAAAAAAVADVPAAAVANATVGSVGGGASPDASPAPAPAPPVGVVTSPSALEGDGAVPSAAAGSPARRLPTGTGLASSAACANPGGAGASCVAPPNASANAGVVSTNLAGQLLRTLSSAAASEVGEGTCGVCFDQPDVLSIAGCGHRLCTDCSRELCKLNTLKPALCPFCRGMIGGFKFVARG</sequence>
<dbReference type="PROSITE" id="PS50088">
    <property type="entry name" value="ANK_REPEAT"/>
    <property type="match status" value="5"/>
</dbReference>
<dbReference type="InterPro" id="IPR002110">
    <property type="entry name" value="Ankyrin_rpt"/>
</dbReference>